<dbReference type="InterPro" id="IPR017896">
    <property type="entry name" value="4Fe4S_Fe-S-bd"/>
</dbReference>
<dbReference type="GO" id="GO:0046872">
    <property type="term" value="F:metal ion binding"/>
    <property type="evidence" value="ECO:0007669"/>
    <property type="project" value="UniProtKB-KW"/>
</dbReference>
<dbReference type="InterPro" id="IPR009051">
    <property type="entry name" value="Helical_ferredxn"/>
</dbReference>
<keyword evidence="4" id="KW-0175">Coiled coil</keyword>
<evidence type="ECO:0000256" key="2">
    <source>
        <dbReference type="ARBA" id="ARBA00023004"/>
    </source>
</evidence>
<protein>
    <submittedName>
        <fullName evidence="6">4Fe-4S dicluster domain-containing protein</fullName>
    </submittedName>
</protein>
<feature type="coiled-coil region" evidence="4">
    <location>
        <begin position="215"/>
        <end position="242"/>
    </location>
</feature>
<dbReference type="PROSITE" id="PS00198">
    <property type="entry name" value="4FE4S_FER_1"/>
    <property type="match status" value="2"/>
</dbReference>
<name>A0A0P1MNW4_9BACT</name>
<organism evidence="6 7">
    <name type="scientific">Candidatus Chryseopegocella kryptomonas</name>
    <dbReference type="NCBI Taxonomy" id="1633643"/>
    <lineage>
        <taxon>Bacteria</taxon>
        <taxon>Pseudomonadati</taxon>
        <taxon>Candidatus Kryptoniota</taxon>
        <taxon>Candidatus Chryseopegocella</taxon>
    </lineage>
</organism>
<keyword evidence="7" id="KW-1185">Reference proteome</keyword>
<dbReference type="GO" id="GO:0051536">
    <property type="term" value="F:iron-sulfur cluster binding"/>
    <property type="evidence" value="ECO:0007669"/>
    <property type="project" value="UniProtKB-KW"/>
</dbReference>
<reference evidence="7" key="1">
    <citation type="submission" date="2015-11" db="EMBL/GenBank/DDBJ databases">
        <authorList>
            <person name="Varghese N."/>
        </authorList>
    </citation>
    <scope>NUCLEOTIDE SEQUENCE [LARGE SCALE GENOMIC DNA]</scope>
    <source>
        <strain evidence="7">JGI-23</strain>
    </source>
</reference>
<evidence type="ECO:0000256" key="1">
    <source>
        <dbReference type="ARBA" id="ARBA00022723"/>
    </source>
</evidence>
<dbReference type="Gene3D" id="1.10.1060.10">
    <property type="entry name" value="Alpha-helical ferredoxin"/>
    <property type="match status" value="1"/>
</dbReference>
<keyword evidence="1" id="KW-0479">Metal-binding</keyword>
<dbReference type="EMBL" id="CZVW01000002">
    <property type="protein sequence ID" value="CUS97311.1"/>
    <property type="molecule type" value="Genomic_DNA"/>
</dbReference>
<dbReference type="RefSeq" id="WP_092347321.1">
    <property type="nucleotide sequence ID" value="NZ_CZVW01000002.1"/>
</dbReference>
<dbReference type="Pfam" id="PF17179">
    <property type="entry name" value="Fer4_22"/>
    <property type="match status" value="1"/>
</dbReference>
<dbReference type="OrthoDB" id="9796486at2"/>
<proteinExistence type="predicted"/>
<dbReference type="PROSITE" id="PS51379">
    <property type="entry name" value="4FE4S_FER_2"/>
    <property type="match status" value="2"/>
</dbReference>
<feature type="domain" description="4Fe-4S ferredoxin-type" evidence="5">
    <location>
        <begin position="254"/>
        <end position="286"/>
    </location>
</feature>
<dbReference type="Proteomes" id="UP000199197">
    <property type="component" value="Unassembled WGS sequence"/>
</dbReference>
<evidence type="ECO:0000256" key="4">
    <source>
        <dbReference type="SAM" id="Coils"/>
    </source>
</evidence>
<keyword evidence="3" id="KW-0411">Iron-sulfur</keyword>
<gene>
    <name evidence="6" type="ORF">JGI23_00280</name>
</gene>
<sequence>MKQEKSFYLAPYDLNKVFEYFKSRGYKVFGPTIRDEAIVYDEIASVDDLPVGWMDEQAPGFYRLKKRNDKAFFGYVVGPHSWKKFLFPPVLTLFEAKRENGKFKVYDVNTANEKYVFVGVRACEISAILIQDKIFGGGQYTDPNYIKRRGNVFLIAVNCTEPGNNCFCASTGTGPRVVAGFDVLLTEVIRDDLHYFIGVPGSEKGEEMFVTLGFREAEEFEIKEAEKDVNEAINKFKRSVDLTDAVEVLQENYENPLWEKVSEKCLTCGNCTMVCPTCFCNTIEDVTDLAGQVAKRIRRWDSCFTMDFSYIHGGSVRYSVMSRYRQWMVHKLSTWKNQFGMLGCVGCGRCITWCPVGIDIVENLKLFKESTVKL</sequence>
<dbReference type="PANTHER" id="PTHR40447:SF1">
    <property type="entry name" value="ANAEROBIC SULFITE REDUCTASE SUBUNIT A"/>
    <property type="match status" value="1"/>
</dbReference>
<dbReference type="PANTHER" id="PTHR40447">
    <property type="entry name" value="ANAEROBIC SULFITE REDUCTASE SUBUNIT A"/>
    <property type="match status" value="1"/>
</dbReference>
<evidence type="ECO:0000256" key="3">
    <source>
        <dbReference type="ARBA" id="ARBA00023014"/>
    </source>
</evidence>
<dbReference type="AlphaFoldDB" id="A0A0P1MNW4"/>
<evidence type="ECO:0000259" key="5">
    <source>
        <dbReference type="PROSITE" id="PS51379"/>
    </source>
</evidence>
<feature type="domain" description="4Fe-4S ferredoxin-type" evidence="5">
    <location>
        <begin position="335"/>
        <end position="363"/>
    </location>
</feature>
<dbReference type="SUPFAM" id="SSF46548">
    <property type="entry name" value="alpha-helical ferredoxin"/>
    <property type="match status" value="1"/>
</dbReference>
<evidence type="ECO:0000313" key="6">
    <source>
        <dbReference type="EMBL" id="CUS97311.1"/>
    </source>
</evidence>
<keyword evidence="2" id="KW-0408">Iron</keyword>
<accession>A0A0P1MNW4</accession>
<dbReference type="InterPro" id="IPR017900">
    <property type="entry name" value="4Fe4S_Fe_S_CS"/>
</dbReference>
<evidence type="ECO:0000313" key="7">
    <source>
        <dbReference type="Proteomes" id="UP000199197"/>
    </source>
</evidence>